<evidence type="ECO:0000313" key="15">
    <source>
        <dbReference type="EMBL" id="KAA0717404.1"/>
    </source>
</evidence>
<evidence type="ECO:0000256" key="4">
    <source>
        <dbReference type="ARBA" id="ARBA00014205"/>
    </source>
</evidence>
<dbReference type="SMART" id="SM01057">
    <property type="entry name" value="Carb_anhydrase"/>
    <property type="match status" value="1"/>
</dbReference>
<dbReference type="InterPro" id="IPR036398">
    <property type="entry name" value="CA_dom_sf"/>
</dbReference>
<dbReference type="PROSITE" id="PS51144">
    <property type="entry name" value="ALPHA_CA_2"/>
    <property type="match status" value="1"/>
</dbReference>
<feature type="domain" description="Alpha-carbonic anhydrase" evidence="14">
    <location>
        <begin position="1"/>
        <end position="228"/>
    </location>
</feature>
<dbReference type="InterPro" id="IPR023561">
    <property type="entry name" value="Carbonic_anhydrase_a-class"/>
</dbReference>
<evidence type="ECO:0000256" key="1">
    <source>
        <dbReference type="ARBA" id="ARBA00004609"/>
    </source>
</evidence>
<accession>A0A5A9P4J9</accession>
<keyword evidence="13" id="KW-1133">Transmembrane helix</keyword>
<dbReference type="EMBL" id="SOYY01000009">
    <property type="protein sequence ID" value="KAA0717404.1"/>
    <property type="molecule type" value="Genomic_DNA"/>
</dbReference>
<proteinExistence type="inferred from homology"/>
<evidence type="ECO:0000256" key="6">
    <source>
        <dbReference type="ARBA" id="ARBA00022622"/>
    </source>
</evidence>
<dbReference type="Gene3D" id="3.10.200.10">
    <property type="entry name" value="Alpha carbonic anhydrase"/>
    <property type="match status" value="1"/>
</dbReference>
<comment type="subunit">
    <text evidence="3">Interacts with SLC4A4.</text>
</comment>
<evidence type="ECO:0000256" key="11">
    <source>
        <dbReference type="ARBA" id="ARBA00049061"/>
    </source>
</evidence>
<dbReference type="GO" id="GO:0008270">
    <property type="term" value="F:zinc ion binding"/>
    <property type="evidence" value="ECO:0007669"/>
    <property type="project" value="InterPro"/>
</dbReference>
<feature type="region of interest" description="Disordered" evidence="12">
    <location>
        <begin position="35"/>
        <end position="54"/>
    </location>
</feature>
<dbReference type="GO" id="GO:0098552">
    <property type="term" value="C:side of membrane"/>
    <property type="evidence" value="ECO:0007669"/>
    <property type="project" value="UniProtKB-KW"/>
</dbReference>
<comment type="similarity">
    <text evidence="2">Belongs to the alpha-carbonic anhydrase family.</text>
</comment>
<evidence type="ECO:0000313" key="16">
    <source>
        <dbReference type="Proteomes" id="UP000324632"/>
    </source>
</evidence>
<dbReference type="Proteomes" id="UP000324632">
    <property type="component" value="Chromosome 9"/>
</dbReference>
<evidence type="ECO:0000256" key="3">
    <source>
        <dbReference type="ARBA" id="ARBA00011736"/>
    </source>
</evidence>
<comment type="catalytic activity">
    <reaction evidence="11">
        <text>hydrogencarbonate + H(+) = CO2 + H2O</text>
        <dbReference type="Rhea" id="RHEA:10748"/>
        <dbReference type="ChEBI" id="CHEBI:15377"/>
        <dbReference type="ChEBI" id="CHEBI:15378"/>
        <dbReference type="ChEBI" id="CHEBI:16526"/>
        <dbReference type="ChEBI" id="CHEBI:17544"/>
        <dbReference type="EC" id="4.2.1.1"/>
    </reaction>
    <physiologicalReaction direction="left-to-right" evidence="11">
        <dbReference type="Rhea" id="RHEA:10749"/>
    </physiologicalReaction>
    <physiologicalReaction direction="right-to-left" evidence="11">
        <dbReference type="Rhea" id="RHEA:10750"/>
    </physiologicalReaction>
</comment>
<protein>
    <recommendedName>
        <fullName evidence="4">Carbonic anhydrase 4</fullName>
    </recommendedName>
    <alternativeName>
        <fullName evidence="9">Carbonate dehydratase IV</fullName>
    </alternativeName>
    <alternativeName>
        <fullName evidence="8">Carbonic anhydrase IV</fullName>
    </alternativeName>
</protein>
<evidence type="ECO:0000259" key="14">
    <source>
        <dbReference type="PROSITE" id="PS51144"/>
    </source>
</evidence>
<keyword evidence="6" id="KW-0336">GPI-anchor</keyword>
<comment type="function">
    <text evidence="10">Catalyzes the reversible hydration of carbon dioxide into bicarbonate and protons and thus is essential to maintaining intracellular and extracellular pH. May stimulate the sodium/bicarbonate transporter activity of SLC4A4 that acts in pH homeostasis. It is essential for acid overload removal from the retina and retina epithelium, and acid release in the choriocapillaris in the choroid.</text>
</comment>
<keyword evidence="5" id="KW-1003">Cell membrane</keyword>
<evidence type="ECO:0000256" key="8">
    <source>
        <dbReference type="ARBA" id="ARBA00032271"/>
    </source>
</evidence>
<dbReference type="AlphaFoldDB" id="A0A5A9P4J9"/>
<dbReference type="SUPFAM" id="SSF51069">
    <property type="entry name" value="Carbonic anhydrase"/>
    <property type="match status" value="1"/>
</dbReference>
<evidence type="ECO:0000256" key="9">
    <source>
        <dbReference type="ARBA" id="ARBA00032355"/>
    </source>
</evidence>
<dbReference type="InterPro" id="IPR001148">
    <property type="entry name" value="CA_dom"/>
</dbReference>
<evidence type="ECO:0000256" key="12">
    <source>
        <dbReference type="SAM" id="MobiDB-lite"/>
    </source>
</evidence>
<keyword evidence="7" id="KW-0449">Lipoprotein</keyword>
<evidence type="ECO:0000256" key="7">
    <source>
        <dbReference type="ARBA" id="ARBA00023288"/>
    </source>
</evidence>
<evidence type="ECO:0000256" key="13">
    <source>
        <dbReference type="SAM" id="Phobius"/>
    </source>
</evidence>
<keyword evidence="6" id="KW-0325">Glycoprotein</keyword>
<comment type="caution">
    <text evidence="15">The sequence shown here is derived from an EMBL/GenBank/DDBJ whole genome shotgun (WGS) entry which is preliminary data.</text>
</comment>
<feature type="transmembrane region" description="Helical" evidence="13">
    <location>
        <begin position="231"/>
        <end position="252"/>
    </location>
</feature>
<keyword evidence="13" id="KW-0812">Transmembrane</keyword>
<keyword evidence="13" id="KW-0472">Membrane</keyword>
<dbReference type="GO" id="GO:0004089">
    <property type="term" value="F:carbonate dehydratase activity"/>
    <property type="evidence" value="ECO:0007669"/>
    <property type="project" value="UniProtKB-EC"/>
</dbReference>
<evidence type="ECO:0000256" key="5">
    <source>
        <dbReference type="ARBA" id="ARBA00022475"/>
    </source>
</evidence>
<keyword evidence="16" id="KW-1185">Reference proteome</keyword>
<gene>
    <name evidence="15" type="ORF">E1301_Tti022377</name>
</gene>
<dbReference type="GO" id="GO:0005886">
    <property type="term" value="C:plasma membrane"/>
    <property type="evidence" value="ECO:0007669"/>
    <property type="project" value="UniProtKB-SubCell"/>
</dbReference>
<dbReference type="Pfam" id="PF00194">
    <property type="entry name" value="Carb_anhydrase"/>
    <property type="match status" value="1"/>
</dbReference>
<dbReference type="PANTHER" id="PTHR18952">
    <property type="entry name" value="CARBONIC ANHYDRASE"/>
    <property type="match status" value="1"/>
</dbReference>
<organism evidence="15 16">
    <name type="scientific">Triplophysa tibetana</name>
    <dbReference type="NCBI Taxonomy" id="1572043"/>
    <lineage>
        <taxon>Eukaryota</taxon>
        <taxon>Metazoa</taxon>
        <taxon>Chordata</taxon>
        <taxon>Craniata</taxon>
        <taxon>Vertebrata</taxon>
        <taxon>Euteleostomi</taxon>
        <taxon>Actinopterygii</taxon>
        <taxon>Neopterygii</taxon>
        <taxon>Teleostei</taxon>
        <taxon>Ostariophysi</taxon>
        <taxon>Cypriniformes</taxon>
        <taxon>Nemacheilidae</taxon>
        <taxon>Triplophysa</taxon>
    </lineage>
</organism>
<evidence type="ECO:0000256" key="2">
    <source>
        <dbReference type="ARBA" id="ARBA00010718"/>
    </source>
</evidence>
<sequence length="253" mass="29424">MAMNDEEYVCVLVFRLVLSDTSPERWSEVKADCGKGKTVSHQHSDEENQTGRASDAFQIQRLSERFRQQRHEQRSLRSGEYTQRTNKYLEEIWETHIKLFSFTFTGEQTEVRALNTPLMESSILWRYERQHNTQHRFVSNENVTLHKISLNQFILSEENMTNYYRYEGSLTTPGCTEVVVWTVFENPIPLDKEQLRAFSSLKFHDGKPMVGTFRPVQSRNGRMVYRSSGPAVLACTVLLFVSITTTLSLSHLN</sequence>
<reference evidence="15 16" key="1">
    <citation type="journal article" date="2019" name="Mol. Ecol. Resour.">
        <title>Chromosome-level genome assembly of Triplophysa tibetana, a fish adapted to the harsh high-altitude environment of the Tibetan Plateau.</title>
        <authorList>
            <person name="Yang X."/>
            <person name="Liu H."/>
            <person name="Ma Z."/>
            <person name="Zou Y."/>
            <person name="Zou M."/>
            <person name="Mao Y."/>
            <person name="Li X."/>
            <person name="Wang H."/>
            <person name="Chen T."/>
            <person name="Wang W."/>
            <person name="Yang R."/>
        </authorList>
    </citation>
    <scope>NUCLEOTIDE SEQUENCE [LARGE SCALE GENOMIC DNA]</scope>
    <source>
        <strain evidence="15">TTIB1903HZAU</strain>
        <tissue evidence="15">Muscle</tissue>
    </source>
</reference>
<name>A0A5A9P4J9_9TELE</name>
<comment type="subcellular location">
    <subcellularLocation>
        <location evidence="1">Cell membrane</location>
        <topology evidence="1">Lipid-anchor</topology>
        <topology evidence="1">GPI-anchor</topology>
    </subcellularLocation>
</comment>
<dbReference type="PANTHER" id="PTHR18952:SF95">
    <property type="entry name" value="CARBONIC ANHYDRASE 4"/>
    <property type="match status" value="1"/>
</dbReference>
<evidence type="ECO:0000256" key="10">
    <source>
        <dbReference type="ARBA" id="ARBA00045603"/>
    </source>
</evidence>